<dbReference type="InterPro" id="IPR000212">
    <property type="entry name" value="DNA_helicase_UvrD/REP"/>
</dbReference>
<dbReference type="InterPro" id="IPR014016">
    <property type="entry name" value="UvrD-like_ATP-bd"/>
</dbReference>
<reference evidence="14 15" key="1">
    <citation type="submission" date="2019-01" db="EMBL/GenBank/DDBJ databases">
        <title>Mucilaginibacter antarcticum sp. nov., isolated from antarctic soil.</title>
        <authorList>
            <person name="Yan Y.-Q."/>
            <person name="Du Z.-J."/>
        </authorList>
    </citation>
    <scope>NUCLEOTIDE SEQUENCE [LARGE SCALE GENOMIC DNA]</scope>
    <source>
        <strain evidence="14 15">F01003</strain>
    </source>
</reference>
<dbReference type="PANTHER" id="PTHR11070">
    <property type="entry name" value="UVRD / RECB / PCRA DNA HELICASE FAMILY MEMBER"/>
    <property type="match status" value="1"/>
</dbReference>
<dbReference type="Pfam" id="PF13361">
    <property type="entry name" value="UvrD_C"/>
    <property type="match status" value="1"/>
</dbReference>
<keyword evidence="2 12" id="KW-0547">Nucleotide-binding</keyword>
<dbReference type="SUPFAM" id="SSF52540">
    <property type="entry name" value="P-loop containing nucleoside triphosphate hydrolases"/>
    <property type="match status" value="1"/>
</dbReference>
<feature type="domain" description="UvrD-like helicase ATP-binding" evidence="13">
    <location>
        <begin position="14"/>
        <end position="292"/>
    </location>
</feature>
<comment type="similarity">
    <text evidence="1">Belongs to the helicase family. UvrD subfamily.</text>
</comment>
<evidence type="ECO:0000256" key="7">
    <source>
        <dbReference type="ARBA" id="ARBA00023235"/>
    </source>
</evidence>
<evidence type="ECO:0000313" key="15">
    <source>
        <dbReference type="Proteomes" id="UP000286701"/>
    </source>
</evidence>
<keyword evidence="15" id="KW-1185">Reference proteome</keyword>
<accession>A0A444MPQ9</accession>
<comment type="catalytic activity">
    <reaction evidence="11">
        <text>ATP + H2O = ADP + phosphate + H(+)</text>
        <dbReference type="Rhea" id="RHEA:13065"/>
        <dbReference type="ChEBI" id="CHEBI:15377"/>
        <dbReference type="ChEBI" id="CHEBI:15378"/>
        <dbReference type="ChEBI" id="CHEBI:30616"/>
        <dbReference type="ChEBI" id="CHEBI:43474"/>
        <dbReference type="ChEBI" id="CHEBI:456216"/>
        <dbReference type="EC" id="5.6.2.4"/>
    </reaction>
</comment>
<dbReference type="GO" id="GO:0005524">
    <property type="term" value="F:ATP binding"/>
    <property type="evidence" value="ECO:0007669"/>
    <property type="project" value="UniProtKB-UniRule"/>
</dbReference>
<feature type="binding site" evidence="12">
    <location>
        <begin position="35"/>
        <end position="42"/>
    </location>
    <ligand>
        <name>ATP</name>
        <dbReference type="ChEBI" id="CHEBI:30616"/>
    </ligand>
</feature>
<evidence type="ECO:0000313" key="14">
    <source>
        <dbReference type="EMBL" id="RWY52614.1"/>
    </source>
</evidence>
<evidence type="ECO:0000256" key="4">
    <source>
        <dbReference type="ARBA" id="ARBA00022806"/>
    </source>
</evidence>
<organism evidence="14 15">
    <name type="scientific">Mucilaginibacter gilvus</name>
    <dbReference type="NCBI Taxonomy" id="2305909"/>
    <lineage>
        <taxon>Bacteria</taxon>
        <taxon>Pseudomonadati</taxon>
        <taxon>Bacteroidota</taxon>
        <taxon>Sphingobacteriia</taxon>
        <taxon>Sphingobacteriales</taxon>
        <taxon>Sphingobacteriaceae</taxon>
        <taxon>Mucilaginibacter</taxon>
    </lineage>
</organism>
<name>A0A444MPQ9_9SPHI</name>
<comment type="caution">
    <text evidence="14">The sequence shown here is derived from an EMBL/GenBank/DDBJ whole genome shotgun (WGS) entry which is preliminary data.</text>
</comment>
<evidence type="ECO:0000256" key="6">
    <source>
        <dbReference type="ARBA" id="ARBA00023125"/>
    </source>
</evidence>
<dbReference type="GO" id="GO:0016887">
    <property type="term" value="F:ATP hydrolysis activity"/>
    <property type="evidence" value="ECO:0007669"/>
    <property type="project" value="RHEA"/>
</dbReference>
<dbReference type="CDD" id="cd17932">
    <property type="entry name" value="DEXQc_UvrD"/>
    <property type="match status" value="1"/>
</dbReference>
<evidence type="ECO:0000256" key="8">
    <source>
        <dbReference type="ARBA" id="ARBA00034617"/>
    </source>
</evidence>
<evidence type="ECO:0000256" key="2">
    <source>
        <dbReference type="ARBA" id="ARBA00022741"/>
    </source>
</evidence>
<gene>
    <name evidence="14" type="ORF">EPL05_11990</name>
</gene>
<evidence type="ECO:0000256" key="10">
    <source>
        <dbReference type="ARBA" id="ARBA00034923"/>
    </source>
</evidence>
<comment type="catalytic activity">
    <reaction evidence="8">
        <text>Couples ATP hydrolysis with the unwinding of duplex DNA by translocating in the 3'-5' direction.</text>
        <dbReference type="EC" id="5.6.2.4"/>
    </reaction>
</comment>
<keyword evidence="3 12" id="KW-0378">Hydrolase</keyword>
<dbReference type="PANTHER" id="PTHR11070:SF2">
    <property type="entry name" value="ATP-DEPENDENT DNA HELICASE SRS2"/>
    <property type="match status" value="1"/>
</dbReference>
<dbReference type="GO" id="GO:0000725">
    <property type="term" value="P:recombinational repair"/>
    <property type="evidence" value="ECO:0007669"/>
    <property type="project" value="TreeGrafter"/>
</dbReference>
<keyword evidence="4 12" id="KW-0347">Helicase</keyword>
<keyword evidence="6" id="KW-0238">DNA-binding</keyword>
<keyword evidence="5 12" id="KW-0067">ATP-binding</keyword>
<dbReference type="GO" id="GO:0003677">
    <property type="term" value="F:DNA binding"/>
    <property type="evidence" value="ECO:0007669"/>
    <property type="project" value="UniProtKB-KW"/>
</dbReference>
<evidence type="ECO:0000256" key="9">
    <source>
        <dbReference type="ARBA" id="ARBA00034808"/>
    </source>
</evidence>
<dbReference type="Gene3D" id="1.10.10.160">
    <property type="match status" value="1"/>
</dbReference>
<keyword evidence="7" id="KW-0413">Isomerase</keyword>
<evidence type="ECO:0000256" key="3">
    <source>
        <dbReference type="ARBA" id="ARBA00022801"/>
    </source>
</evidence>
<dbReference type="GO" id="GO:0043138">
    <property type="term" value="F:3'-5' DNA helicase activity"/>
    <property type="evidence" value="ECO:0007669"/>
    <property type="project" value="UniProtKB-EC"/>
</dbReference>
<evidence type="ECO:0000256" key="11">
    <source>
        <dbReference type="ARBA" id="ARBA00048988"/>
    </source>
</evidence>
<dbReference type="InterPro" id="IPR014017">
    <property type="entry name" value="DNA_helicase_UvrD-like_C"/>
</dbReference>
<dbReference type="EC" id="5.6.2.4" evidence="9"/>
<evidence type="ECO:0000256" key="5">
    <source>
        <dbReference type="ARBA" id="ARBA00022840"/>
    </source>
</evidence>
<dbReference type="Proteomes" id="UP000286701">
    <property type="component" value="Unassembled WGS sequence"/>
</dbReference>
<dbReference type="OrthoDB" id="9810135at2"/>
<proteinExistence type="inferred from homology"/>
<evidence type="ECO:0000256" key="1">
    <source>
        <dbReference type="ARBA" id="ARBA00009922"/>
    </source>
</evidence>
<dbReference type="EMBL" id="SBIW01000004">
    <property type="protein sequence ID" value="RWY52614.1"/>
    <property type="molecule type" value="Genomic_DNA"/>
</dbReference>
<dbReference type="AlphaFoldDB" id="A0A444MPQ9"/>
<protein>
    <recommendedName>
        <fullName evidence="9">DNA 3'-5' helicase</fullName>
        <ecNumber evidence="9">5.6.2.4</ecNumber>
    </recommendedName>
    <alternativeName>
        <fullName evidence="10">DNA 3'-5' helicase II</fullName>
    </alternativeName>
</protein>
<evidence type="ECO:0000259" key="13">
    <source>
        <dbReference type="PROSITE" id="PS51198"/>
    </source>
</evidence>
<evidence type="ECO:0000256" key="12">
    <source>
        <dbReference type="PROSITE-ProRule" id="PRU00560"/>
    </source>
</evidence>
<dbReference type="RefSeq" id="WP_128534201.1">
    <property type="nucleotide sequence ID" value="NZ_SBIW01000004.1"/>
</dbReference>
<sequence length="591" mass="66963">MTLDEIKEKIRGLHLGDAKQLDAIFTTEKRLLIEAPAGYGKTKTMVSKIAYMLASGSIPYPKRLLALTFSVNAAMKIKKDVTHQIPLILEGVKTDYTISEKILVSNYHGFARRLLKRSGYKLHPALINIDELKIIDDSKATYLLSNVNGLSYTSASILEKFNEEVKKINGTYIQNNLAAYNQVLINDFLSRGLLTYNGILTLAAKLLTDFEVVREFYRRLYTTVLVDEFQDTNVLSYLLLYYLIGANTQVILMGDDLQRIYGFIGAVPNLLTKAATQFGLTKISLDQNYRFKDNKQMLSLDQNIRRNAEQPRDPQITENATVDFNSYPDHATESAAIVDKCKYLISTDPDSHVAILVKQRGPNVVTIMGTFQAAGVPYFYGLFSDEDPKYVEFNRECLYEFFEQIKLKDQVTKKLLAAITVKLKAKYDITDPLYSSLFQLLAILFEKVFTDFSYLSNQEKKDLLIETLEGNGLKQYVEFINATVILTTVHGSKGLEWPYVILPDMEEQSFPNYYGLCGGCPYNNTCNLTVTDANEHKYLEELSVFYVAVTRARKQVYFTSSNTAINYKGEVVNRNISCLLKIKGIQILSSS</sequence>
<dbReference type="InterPro" id="IPR027417">
    <property type="entry name" value="P-loop_NTPase"/>
</dbReference>
<dbReference type="InterPro" id="IPR013986">
    <property type="entry name" value="DExx_box_DNA_helicase_dom_sf"/>
</dbReference>
<dbReference type="PROSITE" id="PS51198">
    <property type="entry name" value="UVRD_HELICASE_ATP_BIND"/>
    <property type="match status" value="1"/>
</dbReference>
<dbReference type="Pfam" id="PF00580">
    <property type="entry name" value="UvrD-helicase"/>
    <property type="match status" value="1"/>
</dbReference>
<dbReference type="Gene3D" id="3.40.50.300">
    <property type="entry name" value="P-loop containing nucleotide triphosphate hydrolases"/>
    <property type="match status" value="2"/>
</dbReference>